<feature type="coiled-coil region" evidence="7">
    <location>
        <begin position="275"/>
        <end position="307"/>
    </location>
</feature>
<comment type="similarity">
    <text evidence="2">Belongs to the NOP14 family.</text>
</comment>
<keyword evidence="3" id="KW-0690">Ribosome biogenesis</keyword>
<accession>A0AAV4S5G7</accession>
<dbReference type="Proteomes" id="UP001054837">
    <property type="component" value="Unassembled WGS sequence"/>
</dbReference>
<reference evidence="9 10" key="1">
    <citation type="submission" date="2021-06" db="EMBL/GenBank/DDBJ databases">
        <title>Caerostris darwini draft genome.</title>
        <authorList>
            <person name="Kono N."/>
            <person name="Arakawa K."/>
        </authorList>
    </citation>
    <scope>NUCLEOTIDE SEQUENCE [LARGE SCALE GENOMIC DNA]</scope>
</reference>
<keyword evidence="10" id="KW-1185">Reference proteome</keyword>
<dbReference type="PANTHER" id="PTHR23183">
    <property type="entry name" value="NOP14"/>
    <property type="match status" value="1"/>
</dbReference>
<protein>
    <submittedName>
        <fullName evidence="9">Nucleolar protein 14</fullName>
    </submittedName>
</protein>
<dbReference type="GO" id="GO:0032040">
    <property type="term" value="C:small-subunit processome"/>
    <property type="evidence" value="ECO:0007669"/>
    <property type="project" value="InterPro"/>
</dbReference>
<feature type="compositionally biased region" description="Basic and acidic residues" evidence="8">
    <location>
        <begin position="334"/>
        <end position="346"/>
    </location>
</feature>
<comment type="function">
    <text evidence="6">Involved in nucleolar processing of pre-18S ribosomal RNA. Has a role in the nuclear export of 40S pre-ribosomal subunit to the cytoplasm.</text>
</comment>
<dbReference type="InterPro" id="IPR007276">
    <property type="entry name" value="Nop14"/>
</dbReference>
<evidence type="ECO:0000256" key="3">
    <source>
        <dbReference type="ARBA" id="ARBA00022517"/>
    </source>
</evidence>
<evidence type="ECO:0000256" key="6">
    <source>
        <dbReference type="ARBA" id="ARBA00024695"/>
    </source>
</evidence>
<feature type="region of interest" description="Disordered" evidence="8">
    <location>
        <begin position="333"/>
        <end position="361"/>
    </location>
</feature>
<evidence type="ECO:0000313" key="9">
    <source>
        <dbReference type="EMBL" id="GIY29443.1"/>
    </source>
</evidence>
<feature type="compositionally biased region" description="Acidic residues" evidence="8">
    <location>
        <begin position="347"/>
        <end position="358"/>
    </location>
</feature>
<proteinExistence type="inferred from homology"/>
<evidence type="ECO:0000256" key="8">
    <source>
        <dbReference type="SAM" id="MobiDB-lite"/>
    </source>
</evidence>
<dbReference type="EMBL" id="BPLQ01007314">
    <property type="protein sequence ID" value="GIY29443.1"/>
    <property type="molecule type" value="Genomic_DNA"/>
</dbReference>
<dbReference type="GO" id="GO:0030692">
    <property type="term" value="C:Noc4p-Nop14p complex"/>
    <property type="evidence" value="ECO:0007669"/>
    <property type="project" value="TreeGrafter"/>
</dbReference>
<keyword evidence="7" id="KW-0175">Coiled coil</keyword>
<name>A0AAV4S5G7_9ARAC</name>
<keyword evidence="4" id="KW-0698">rRNA processing</keyword>
<organism evidence="9 10">
    <name type="scientific">Caerostris darwini</name>
    <dbReference type="NCBI Taxonomy" id="1538125"/>
    <lineage>
        <taxon>Eukaryota</taxon>
        <taxon>Metazoa</taxon>
        <taxon>Ecdysozoa</taxon>
        <taxon>Arthropoda</taxon>
        <taxon>Chelicerata</taxon>
        <taxon>Arachnida</taxon>
        <taxon>Araneae</taxon>
        <taxon>Araneomorphae</taxon>
        <taxon>Entelegynae</taxon>
        <taxon>Araneoidea</taxon>
        <taxon>Araneidae</taxon>
        <taxon>Caerostris</taxon>
    </lineage>
</organism>
<dbReference type="GO" id="GO:0030490">
    <property type="term" value="P:maturation of SSU-rRNA"/>
    <property type="evidence" value="ECO:0007669"/>
    <property type="project" value="TreeGrafter"/>
</dbReference>
<evidence type="ECO:0000256" key="2">
    <source>
        <dbReference type="ARBA" id="ARBA00007466"/>
    </source>
</evidence>
<evidence type="ECO:0000256" key="4">
    <source>
        <dbReference type="ARBA" id="ARBA00022552"/>
    </source>
</evidence>
<dbReference type="AlphaFoldDB" id="A0AAV4S5G7"/>
<sequence length="788" mass="91281">MAKKKISKKVTFKGENNPFNLKLNREKHTVLGQKAKGTKGLRSISRANSHLKRKELYNKTRKTFEKANSFVDRRLLDESAEDSITARFVQERKKKLKKNKFNLNDDDDDLTHKGVPLHALKKLNHDQPSSDDDDDNEQLDAAFVKKAHFGGFASGLNQEPPSHKEIINQLILDSKQQKHEKKMEKELALELNETMKQNWRATYGKVTSKTNQKSVEIKKLDSLSESDNIQAMLKLTMQKPSVISETNQKSTETLEWKSLAQMTKYSIKGTPSVHTKSAEELNQEEEKKQLELEQERCQRMVDNKEIKANSKNHLSADSILDDFDFEPMVVEENINEKYSDSDKDSDYSDGDESVDSDTSEFISGNDKVDIELNSQNNLTNDIDESINLPTSIEELEKLLKVPFHTCNKDTFEKTMHILKPFFKSKSEAKLSKLANFFGVLLECVVKHMKSQSILSENLSLYLYDIAEVIPVETSERMLFFIDEEQKIFQKCKSMKKKSSFPRYQCLLLLKYCSVLYSVSDFIHPVITPAILFMCDILSCKFFITLQNIESRLIVCNIIRDSITQSKRLVPEVICFLNKVLHLAKKFTFSSKDSSSLQIKHIELFHYNDKLYCDNSRKLSIILTSLNLLQDFATFYAHLPSFYDLFSETLSVCSDLLTLSNEFCEIYSPVSALIEKINQHSIPLHLTKLTFENMKPKPLKLFEPSYESKFNKQDSINKKLKILKNVAQKIRKEEKDMLREMRRDLQVVSAEKFKEQLESDIERKRKVKELYHDLATQEGEYKKLMKKNP</sequence>
<gene>
    <name evidence="9" type="primary">Nop14</name>
    <name evidence="9" type="ORF">CDAR_533891</name>
</gene>
<evidence type="ECO:0000256" key="5">
    <source>
        <dbReference type="ARBA" id="ARBA00023242"/>
    </source>
</evidence>
<dbReference type="Pfam" id="PF04147">
    <property type="entry name" value="Nop14"/>
    <property type="match status" value="1"/>
</dbReference>
<evidence type="ECO:0000256" key="1">
    <source>
        <dbReference type="ARBA" id="ARBA00004604"/>
    </source>
</evidence>
<keyword evidence="5" id="KW-0539">Nucleus</keyword>
<dbReference type="PANTHER" id="PTHR23183:SF0">
    <property type="entry name" value="NUCLEOLAR PROTEIN 14"/>
    <property type="match status" value="1"/>
</dbReference>
<evidence type="ECO:0000256" key="7">
    <source>
        <dbReference type="SAM" id="Coils"/>
    </source>
</evidence>
<feature type="coiled-coil region" evidence="7">
    <location>
        <begin position="719"/>
        <end position="786"/>
    </location>
</feature>
<comment type="caution">
    <text evidence="9">The sequence shown here is derived from an EMBL/GenBank/DDBJ whole genome shotgun (WGS) entry which is preliminary data.</text>
</comment>
<evidence type="ECO:0000313" key="10">
    <source>
        <dbReference type="Proteomes" id="UP001054837"/>
    </source>
</evidence>
<comment type="subcellular location">
    <subcellularLocation>
        <location evidence="1">Nucleus</location>
        <location evidence="1">Nucleolus</location>
    </subcellularLocation>
</comment>